<dbReference type="Gene3D" id="3.30.565.10">
    <property type="entry name" value="Histidine kinase-like ATPase, C-terminal domain"/>
    <property type="match status" value="1"/>
</dbReference>
<evidence type="ECO:0000313" key="11">
    <source>
        <dbReference type="Proteomes" id="UP000639859"/>
    </source>
</evidence>
<feature type="transmembrane region" description="Helical" evidence="8">
    <location>
        <begin position="162"/>
        <end position="184"/>
    </location>
</feature>
<feature type="transmembrane region" description="Helical" evidence="8">
    <location>
        <begin position="133"/>
        <end position="150"/>
    </location>
</feature>
<keyword evidence="8" id="KW-0472">Membrane</keyword>
<evidence type="ECO:0000313" key="10">
    <source>
        <dbReference type="EMBL" id="MBI1682209.1"/>
    </source>
</evidence>
<dbReference type="InterPro" id="IPR050736">
    <property type="entry name" value="Sensor_HK_Regulatory"/>
</dbReference>
<dbReference type="Pfam" id="PF02518">
    <property type="entry name" value="HATPase_c"/>
    <property type="match status" value="1"/>
</dbReference>
<dbReference type="PANTHER" id="PTHR43711:SF31">
    <property type="entry name" value="HISTIDINE KINASE"/>
    <property type="match status" value="1"/>
</dbReference>
<dbReference type="CDD" id="cd16922">
    <property type="entry name" value="HATPase_EvgS-ArcB-TorS-like"/>
    <property type="match status" value="1"/>
</dbReference>
<evidence type="ECO:0000256" key="5">
    <source>
        <dbReference type="ARBA" id="ARBA00022777"/>
    </source>
</evidence>
<dbReference type="Gene3D" id="1.10.287.130">
    <property type="match status" value="1"/>
</dbReference>
<evidence type="ECO:0000256" key="6">
    <source>
        <dbReference type="ARBA" id="ARBA00023012"/>
    </source>
</evidence>
<evidence type="ECO:0000256" key="2">
    <source>
        <dbReference type="ARBA" id="ARBA00012438"/>
    </source>
</evidence>
<feature type="transmembrane region" description="Helical" evidence="8">
    <location>
        <begin position="84"/>
        <end position="102"/>
    </location>
</feature>
<comment type="catalytic activity">
    <reaction evidence="1">
        <text>ATP + protein L-histidine = ADP + protein N-phospho-L-histidine.</text>
        <dbReference type="EC" id="2.7.13.3"/>
    </reaction>
</comment>
<feature type="transmembrane region" description="Helical" evidence="8">
    <location>
        <begin position="32"/>
        <end position="51"/>
    </location>
</feature>
<feature type="transmembrane region" description="Helical" evidence="8">
    <location>
        <begin position="57"/>
        <end position="77"/>
    </location>
</feature>
<feature type="transmembrane region" description="Helical" evidence="8">
    <location>
        <begin position="196"/>
        <end position="216"/>
    </location>
</feature>
<proteinExistence type="predicted"/>
<dbReference type="InterPro" id="IPR036097">
    <property type="entry name" value="HisK_dim/P_sf"/>
</dbReference>
<evidence type="ECO:0000256" key="4">
    <source>
        <dbReference type="ARBA" id="ARBA00022679"/>
    </source>
</evidence>
<organism evidence="10 11">
    <name type="scientific">Caulobacter hibisci</name>
    <dbReference type="NCBI Taxonomy" id="2035993"/>
    <lineage>
        <taxon>Bacteria</taxon>
        <taxon>Pseudomonadati</taxon>
        <taxon>Pseudomonadota</taxon>
        <taxon>Alphaproteobacteria</taxon>
        <taxon>Caulobacterales</taxon>
        <taxon>Caulobacteraceae</taxon>
        <taxon>Caulobacter</taxon>
    </lineage>
</organism>
<evidence type="ECO:0000256" key="7">
    <source>
        <dbReference type="SAM" id="MobiDB-lite"/>
    </source>
</evidence>
<protein>
    <recommendedName>
        <fullName evidence="2">histidine kinase</fullName>
        <ecNumber evidence="2">2.7.13.3</ecNumber>
    </recommendedName>
</protein>
<dbReference type="InterPro" id="IPR036890">
    <property type="entry name" value="HATPase_C_sf"/>
</dbReference>
<dbReference type="SMART" id="SM00387">
    <property type="entry name" value="HATPase_c"/>
    <property type="match status" value="1"/>
</dbReference>
<dbReference type="SMART" id="SM00388">
    <property type="entry name" value="HisKA"/>
    <property type="match status" value="1"/>
</dbReference>
<dbReference type="EC" id="2.7.13.3" evidence="2"/>
<dbReference type="SUPFAM" id="SSF55874">
    <property type="entry name" value="ATPase domain of HSP90 chaperone/DNA topoisomerase II/histidine kinase"/>
    <property type="match status" value="1"/>
</dbReference>
<keyword evidence="4" id="KW-0808">Transferase</keyword>
<name>A0ABS0SRW1_9CAUL</name>
<dbReference type="Pfam" id="PF00512">
    <property type="entry name" value="HisKA"/>
    <property type="match status" value="1"/>
</dbReference>
<evidence type="ECO:0000256" key="3">
    <source>
        <dbReference type="ARBA" id="ARBA00022553"/>
    </source>
</evidence>
<evidence type="ECO:0000259" key="9">
    <source>
        <dbReference type="PROSITE" id="PS50109"/>
    </source>
</evidence>
<evidence type="ECO:0000256" key="1">
    <source>
        <dbReference type="ARBA" id="ARBA00000085"/>
    </source>
</evidence>
<dbReference type="PRINTS" id="PR00344">
    <property type="entry name" value="BCTRLSENSOR"/>
</dbReference>
<keyword evidence="8" id="KW-0812">Transmembrane</keyword>
<feature type="domain" description="Histidine kinase" evidence="9">
    <location>
        <begin position="331"/>
        <end position="549"/>
    </location>
</feature>
<feature type="region of interest" description="Disordered" evidence="7">
    <location>
        <begin position="554"/>
        <end position="602"/>
    </location>
</feature>
<dbReference type="PANTHER" id="PTHR43711">
    <property type="entry name" value="TWO-COMPONENT HISTIDINE KINASE"/>
    <property type="match status" value="1"/>
</dbReference>
<dbReference type="EMBL" id="JADWOX010000001">
    <property type="protein sequence ID" value="MBI1682209.1"/>
    <property type="molecule type" value="Genomic_DNA"/>
</dbReference>
<dbReference type="InterPro" id="IPR004358">
    <property type="entry name" value="Sig_transdc_His_kin-like_C"/>
</dbReference>
<dbReference type="Proteomes" id="UP000639859">
    <property type="component" value="Unassembled WGS sequence"/>
</dbReference>
<keyword evidence="5 10" id="KW-0418">Kinase</keyword>
<gene>
    <name evidence="10" type="ORF">I4Q42_00835</name>
</gene>
<dbReference type="InterPro" id="IPR003594">
    <property type="entry name" value="HATPase_dom"/>
</dbReference>
<dbReference type="GO" id="GO:0016301">
    <property type="term" value="F:kinase activity"/>
    <property type="evidence" value="ECO:0007669"/>
    <property type="project" value="UniProtKB-KW"/>
</dbReference>
<dbReference type="PROSITE" id="PS50109">
    <property type="entry name" value="HIS_KIN"/>
    <property type="match status" value="1"/>
</dbReference>
<sequence>MDIDPQPSRQDEAALRPLLSNPALSGRETARAWRLGWLAAALLAGGAVAFVPSSTGWAAWVALLAGALPAIAALLLGDSEDERVQSLLLVGWAAGGALAAAVTGGVSGAMSAWCLAPVAAASTLAAPRRLAEGAALALIGGAVAALAQLSGLAPPPPAGPTAFILGFLAVATTGLGLAAGLMLTHRRAGERDVRNLSELTALSTLLDGLPFLAFAVTLQGRVRTVRGVAPEGATLDRIMIDGLSQAAVPGERARVDFALGQALREREASLTFAAAEAPEKTLSLILRRVGPGMLVGVLSDVTAETRHLQQLDQARAEAENLAAGRARFLANMSHELRTPLNAIMGFSDIMRARMFGPLTDRYGEYAELIHESGRHLLDLINDVLDMSKIEAERFELSRGEFDAREAVNAAMRLMRVQADGAGVQLRGVLPPGELEVDADRRALKQIVLNLVSNALKFTPRGGQVTVTADGHDGMLEIVVADTGVGISPEDLERLGRPYEQAGGVDQRAKGTGLGLSLVRAFAQLHGGEMHVESRLGAGTSVSVRMPILLPDPVAAPAPAPAPPESPTATADAMEPLFEPPAEGSTAEEPFLGENVIRFAPPR</sequence>
<dbReference type="CDD" id="cd00082">
    <property type="entry name" value="HisKA"/>
    <property type="match status" value="1"/>
</dbReference>
<dbReference type="SUPFAM" id="SSF47384">
    <property type="entry name" value="Homodimeric domain of signal transducing histidine kinase"/>
    <property type="match status" value="1"/>
</dbReference>
<dbReference type="InterPro" id="IPR005467">
    <property type="entry name" value="His_kinase_dom"/>
</dbReference>
<keyword evidence="3" id="KW-0597">Phosphoprotein</keyword>
<feature type="compositionally biased region" description="Pro residues" evidence="7">
    <location>
        <begin position="554"/>
        <end position="565"/>
    </location>
</feature>
<reference evidence="10 11" key="1">
    <citation type="submission" date="2020-11" db="EMBL/GenBank/DDBJ databases">
        <title>genome sequence of strain KACC 18849.</title>
        <authorList>
            <person name="Gao J."/>
            <person name="Zhang X."/>
        </authorList>
    </citation>
    <scope>NUCLEOTIDE SEQUENCE [LARGE SCALE GENOMIC DNA]</scope>
    <source>
        <strain evidence="10 11">KACC 18849</strain>
    </source>
</reference>
<evidence type="ECO:0000256" key="8">
    <source>
        <dbReference type="SAM" id="Phobius"/>
    </source>
</evidence>
<comment type="caution">
    <text evidence="10">The sequence shown here is derived from an EMBL/GenBank/DDBJ whole genome shotgun (WGS) entry which is preliminary data.</text>
</comment>
<keyword evidence="8" id="KW-1133">Transmembrane helix</keyword>
<keyword evidence="11" id="KW-1185">Reference proteome</keyword>
<accession>A0ABS0SRW1</accession>
<keyword evidence="6" id="KW-0902">Two-component regulatory system</keyword>
<dbReference type="InterPro" id="IPR003661">
    <property type="entry name" value="HisK_dim/P_dom"/>
</dbReference>